<evidence type="ECO:0000256" key="2">
    <source>
        <dbReference type="ARBA" id="ARBA00023125"/>
    </source>
</evidence>
<reference evidence="7" key="1">
    <citation type="journal article" date="2019" name="Int. J. Syst. Evol. Microbiol.">
        <title>The Global Catalogue of Microorganisms (GCM) 10K type strain sequencing project: providing services to taxonomists for standard genome sequencing and annotation.</title>
        <authorList>
            <consortium name="The Broad Institute Genomics Platform"/>
            <consortium name="The Broad Institute Genome Sequencing Center for Infectious Disease"/>
            <person name="Wu L."/>
            <person name="Ma J."/>
        </authorList>
    </citation>
    <scope>NUCLEOTIDE SEQUENCE [LARGE SCALE GENOMIC DNA]</scope>
    <source>
        <strain evidence="7">CGMCC 1.6784</strain>
    </source>
</reference>
<evidence type="ECO:0000256" key="4">
    <source>
        <dbReference type="PROSITE-ProRule" id="PRU00335"/>
    </source>
</evidence>
<dbReference type="RefSeq" id="WP_188823669.1">
    <property type="nucleotide sequence ID" value="NZ_BMLK01000044.1"/>
</dbReference>
<proteinExistence type="predicted"/>
<dbReference type="PRINTS" id="PR00455">
    <property type="entry name" value="HTHTETR"/>
</dbReference>
<dbReference type="SUPFAM" id="SSF48498">
    <property type="entry name" value="Tetracyclin repressor-like, C-terminal domain"/>
    <property type="match status" value="1"/>
</dbReference>
<accession>A0ABQ2K111</accession>
<feature type="domain" description="HTH tetR-type" evidence="5">
    <location>
        <begin position="21"/>
        <end position="81"/>
    </location>
</feature>
<keyword evidence="2 4" id="KW-0238">DNA-binding</keyword>
<dbReference type="Pfam" id="PF00440">
    <property type="entry name" value="TetR_N"/>
    <property type="match status" value="1"/>
</dbReference>
<keyword evidence="7" id="KW-1185">Reference proteome</keyword>
<organism evidence="6 7">
    <name type="scientific">Novosphingobium indicum</name>
    <dbReference type="NCBI Taxonomy" id="462949"/>
    <lineage>
        <taxon>Bacteria</taxon>
        <taxon>Pseudomonadati</taxon>
        <taxon>Pseudomonadota</taxon>
        <taxon>Alphaproteobacteria</taxon>
        <taxon>Sphingomonadales</taxon>
        <taxon>Sphingomonadaceae</taxon>
        <taxon>Novosphingobium</taxon>
    </lineage>
</organism>
<keyword evidence="1" id="KW-0805">Transcription regulation</keyword>
<evidence type="ECO:0000313" key="7">
    <source>
        <dbReference type="Proteomes" id="UP000605099"/>
    </source>
</evidence>
<dbReference type="PANTHER" id="PTHR30055:SF234">
    <property type="entry name" value="HTH-TYPE TRANSCRIPTIONAL REGULATOR BETI"/>
    <property type="match status" value="1"/>
</dbReference>
<comment type="caution">
    <text evidence="6">The sequence shown here is derived from an EMBL/GenBank/DDBJ whole genome shotgun (WGS) entry which is preliminary data.</text>
</comment>
<dbReference type="PROSITE" id="PS50977">
    <property type="entry name" value="HTH_TETR_2"/>
    <property type="match status" value="1"/>
</dbReference>
<gene>
    <name evidence="6" type="ORF">GCM10011349_45640</name>
</gene>
<evidence type="ECO:0000256" key="1">
    <source>
        <dbReference type="ARBA" id="ARBA00023015"/>
    </source>
</evidence>
<dbReference type="PANTHER" id="PTHR30055">
    <property type="entry name" value="HTH-TYPE TRANSCRIPTIONAL REGULATOR RUTR"/>
    <property type="match status" value="1"/>
</dbReference>
<evidence type="ECO:0000259" key="5">
    <source>
        <dbReference type="PROSITE" id="PS50977"/>
    </source>
</evidence>
<evidence type="ECO:0000313" key="6">
    <source>
        <dbReference type="EMBL" id="GGN62203.1"/>
    </source>
</evidence>
<dbReference type="InterPro" id="IPR001647">
    <property type="entry name" value="HTH_TetR"/>
</dbReference>
<feature type="DNA-binding region" description="H-T-H motif" evidence="4">
    <location>
        <begin position="44"/>
        <end position="63"/>
    </location>
</feature>
<dbReference type="Gene3D" id="1.10.10.60">
    <property type="entry name" value="Homeodomain-like"/>
    <property type="match status" value="1"/>
</dbReference>
<dbReference type="Gene3D" id="1.10.357.10">
    <property type="entry name" value="Tetracycline Repressor, domain 2"/>
    <property type="match status" value="1"/>
</dbReference>
<keyword evidence="3" id="KW-0804">Transcription</keyword>
<protein>
    <recommendedName>
        <fullName evidence="5">HTH tetR-type domain-containing protein</fullName>
    </recommendedName>
</protein>
<sequence length="223" mass="24049">MNGDLEIDASDRLAKSGPRGVDRAAVMVEATLRLLGQSGLEGLNVRAVLKEAGINRRVFYEHFSGKDDLVLAVFAKSVQLTADACRSDMTGIVSPVERLRCVIFRLAVGDPRPGEDWGPALRRGAALCREHLRLAEARPERLHAALEPVLELMAQTIADGIAEGIIRAGSPGRLSKLIYNMLSTTVHAELLASVADAGSPQRRCALAEEIWEFCRSALVVAGI</sequence>
<dbReference type="Proteomes" id="UP000605099">
    <property type="component" value="Unassembled WGS sequence"/>
</dbReference>
<dbReference type="InterPro" id="IPR009057">
    <property type="entry name" value="Homeodomain-like_sf"/>
</dbReference>
<dbReference type="InterPro" id="IPR050109">
    <property type="entry name" value="HTH-type_TetR-like_transc_reg"/>
</dbReference>
<dbReference type="EMBL" id="BMLK01000044">
    <property type="protein sequence ID" value="GGN62203.1"/>
    <property type="molecule type" value="Genomic_DNA"/>
</dbReference>
<dbReference type="SUPFAM" id="SSF46689">
    <property type="entry name" value="Homeodomain-like"/>
    <property type="match status" value="1"/>
</dbReference>
<name>A0ABQ2K111_9SPHN</name>
<dbReference type="InterPro" id="IPR036271">
    <property type="entry name" value="Tet_transcr_reg_TetR-rel_C_sf"/>
</dbReference>
<evidence type="ECO:0000256" key="3">
    <source>
        <dbReference type="ARBA" id="ARBA00023163"/>
    </source>
</evidence>